<proteinExistence type="predicted"/>
<dbReference type="InterPro" id="IPR002110">
    <property type="entry name" value="Ankyrin_rpt"/>
</dbReference>
<dbReference type="AlphaFoldDB" id="L8FTT3"/>
<evidence type="ECO:0000313" key="4">
    <source>
        <dbReference type="Proteomes" id="UP000011064"/>
    </source>
</evidence>
<organism evidence="3 4">
    <name type="scientific">Pseudogymnoascus destructans (strain ATCC MYA-4855 / 20631-21)</name>
    <name type="common">Bat white-nose syndrome fungus</name>
    <name type="synonym">Geomyces destructans</name>
    <dbReference type="NCBI Taxonomy" id="658429"/>
    <lineage>
        <taxon>Eukaryota</taxon>
        <taxon>Fungi</taxon>
        <taxon>Dikarya</taxon>
        <taxon>Ascomycota</taxon>
        <taxon>Pezizomycotina</taxon>
        <taxon>Leotiomycetes</taxon>
        <taxon>Thelebolales</taxon>
        <taxon>Thelebolaceae</taxon>
        <taxon>Pseudogymnoascus</taxon>
    </lineage>
</organism>
<dbReference type="Pfam" id="PF12796">
    <property type="entry name" value="Ank_2"/>
    <property type="match status" value="1"/>
</dbReference>
<keyword evidence="3" id="KW-0418">Kinase</keyword>
<keyword evidence="3" id="KW-0723">Serine/threonine-protein kinase</keyword>
<dbReference type="InterPro" id="IPR036770">
    <property type="entry name" value="Ankyrin_rpt-contain_sf"/>
</dbReference>
<keyword evidence="1" id="KW-0040">ANK repeat</keyword>
<dbReference type="GO" id="GO:0044773">
    <property type="term" value="P:mitotic DNA damage checkpoint signaling"/>
    <property type="evidence" value="ECO:0007669"/>
    <property type="project" value="TreeGrafter"/>
</dbReference>
<dbReference type="PANTHER" id="PTHR44167">
    <property type="entry name" value="OVARIAN-SPECIFIC SERINE/THREONINE-PROTEIN KINASE LOK-RELATED"/>
    <property type="match status" value="1"/>
</dbReference>
<sequence>MDIYDLTEATAGTVLSDSNDYPAAHDTSSGSFAAATPPGLDIADVWQFVLCCSVLDRYKSTTFMPTETVFGIGEGACYRVDRGQVNREGDALVLAIKYLKSTEHPSKKVDDVESRRSHNPIRECENIVQLVGYGSRTVGEHISLYLVAEFVAYGTLRGYLGKKREAGEKVSVVEKIKFFSGIANGLAALHASGIVQGDVKLENTLVCETDSGEIVAKLSDFGHSILDNESSHLPAAETVFARLQSMVATHTDPTILGRSLFELSMCYLHGFGVEADQEKMLESLREAASLKLPMAMGICHRIHQCYSRDLPQTLSHGHPMLEAEEQLISLPAEKYILARVRKHEASFQQSTLQMPFDLYLDDVLIAKDLSFVQIDELQTIIKRGDINISSWVGRVSSLDSTQFGSLLHLAARLGSLPIVELLVNAGADVNLHCEGCGTPVTAACRGANSDKVRFLLALTMRGGNYLHTH</sequence>
<keyword evidence="3" id="KW-0808">Transferase</keyword>
<gene>
    <name evidence="3" type="ORF">GMDG_06749</name>
</gene>
<dbReference type="PROSITE" id="PS50011">
    <property type="entry name" value="PROTEIN_KINASE_DOM"/>
    <property type="match status" value="1"/>
</dbReference>
<dbReference type="Proteomes" id="UP000011064">
    <property type="component" value="Unassembled WGS sequence"/>
</dbReference>
<dbReference type="PROSITE" id="PS50088">
    <property type="entry name" value="ANK_REPEAT"/>
    <property type="match status" value="1"/>
</dbReference>
<dbReference type="InterPro" id="IPR000719">
    <property type="entry name" value="Prot_kinase_dom"/>
</dbReference>
<dbReference type="Pfam" id="PF07714">
    <property type="entry name" value="PK_Tyr_Ser-Thr"/>
    <property type="match status" value="1"/>
</dbReference>
<dbReference type="VEuPathDB" id="FungiDB:GMDG_06749"/>
<evidence type="ECO:0000313" key="3">
    <source>
        <dbReference type="EMBL" id="ELR04380.1"/>
    </source>
</evidence>
<evidence type="ECO:0000256" key="1">
    <source>
        <dbReference type="PROSITE-ProRule" id="PRU00023"/>
    </source>
</evidence>
<dbReference type="PROSITE" id="PS50297">
    <property type="entry name" value="ANK_REP_REGION"/>
    <property type="match status" value="1"/>
</dbReference>
<dbReference type="Gene3D" id="1.10.510.10">
    <property type="entry name" value="Transferase(Phosphotransferase) domain 1"/>
    <property type="match status" value="1"/>
</dbReference>
<dbReference type="OrthoDB" id="3253298at2759"/>
<dbReference type="HOGENOM" id="CLU_582807_0_0_1"/>
<dbReference type="GO" id="GO:0005634">
    <property type="term" value="C:nucleus"/>
    <property type="evidence" value="ECO:0007669"/>
    <property type="project" value="TreeGrafter"/>
</dbReference>
<dbReference type="SMART" id="SM00220">
    <property type="entry name" value="S_TKc"/>
    <property type="match status" value="1"/>
</dbReference>
<reference evidence="4" key="1">
    <citation type="submission" date="2010-09" db="EMBL/GenBank/DDBJ databases">
        <title>The genome sequence of Geomyces destructans 20631-21.</title>
        <authorList>
            <consortium name="The Broad Institute Genome Sequencing Platform"/>
            <person name="Cuomo C.A."/>
            <person name="Blehert D.S."/>
            <person name="Lorch J.M."/>
            <person name="Young S.K."/>
            <person name="Zeng Q."/>
            <person name="Gargeya S."/>
            <person name="Fitzgerald M."/>
            <person name="Haas B."/>
            <person name="Abouelleil A."/>
            <person name="Alvarado L."/>
            <person name="Arachchi H.M."/>
            <person name="Berlin A."/>
            <person name="Brown A."/>
            <person name="Chapman S.B."/>
            <person name="Chen Z."/>
            <person name="Dunbar C."/>
            <person name="Freedman E."/>
            <person name="Gearin G."/>
            <person name="Gellesch M."/>
            <person name="Goldberg J."/>
            <person name="Griggs A."/>
            <person name="Gujja S."/>
            <person name="Heiman D."/>
            <person name="Howarth C."/>
            <person name="Larson L."/>
            <person name="Lui A."/>
            <person name="MacDonald P.J.P."/>
            <person name="Montmayeur A."/>
            <person name="Murphy C."/>
            <person name="Neiman D."/>
            <person name="Pearson M."/>
            <person name="Priest M."/>
            <person name="Roberts A."/>
            <person name="Saif S."/>
            <person name="Shea T."/>
            <person name="Shenoy N."/>
            <person name="Sisk P."/>
            <person name="Stolte C."/>
            <person name="Sykes S."/>
            <person name="Wortman J."/>
            <person name="Nusbaum C."/>
            <person name="Birren B."/>
        </authorList>
    </citation>
    <scope>NUCLEOTIDE SEQUENCE [LARGE SCALE GENOMIC DNA]</scope>
    <source>
        <strain evidence="4">ATCC MYA-4855 / 20631-21</strain>
    </source>
</reference>
<feature type="domain" description="Protein kinase" evidence="2">
    <location>
        <begin position="66"/>
        <end position="321"/>
    </location>
</feature>
<dbReference type="SUPFAM" id="SSF48403">
    <property type="entry name" value="Ankyrin repeat"/>
    <property type="match status" value="1"/>
</dbReference>
<dbReference type="InParanoid" id="L8FTT3"/>
<dbReference type="GO" id="GO:0004674">
    <property type="term" value="F:protein serine/threonine kinase activity"/>
    <property type="evidence" value="ECO:0007669"/>
    <property type="project" value="UniProtKB-KW"/>
</dbReference>
<dbReference type="PANTHER" id="PTHR44167:SF24">
    <property type="entry name" value="SERINE_THREONINE-PROTEIN KINASE CHK2"/>
    <property type="match status" value="1"/>
</dbReference>
<dbReference type="EMBL" id="GL573347">
    <property type="protein sequence ID" value="ELR04380.1"/>
    <property type="molecule type" value="Genomic_DNA"/>
</dbReference>
<dbReference type="Gene3D" id="1.25.40.20">
    <property type="entry name" value="Ankyrin repeat-containing domain"/>
    <property type="match status" value="1"/>
</dbReference>
<keyword evidence="4" id="KW-1185">Reference proteome</keyword>
<name>L8FTT3_PSED2</name>
<dbReference type="STRING" id="658429.L8FTT3"/>
<accession>L8FTT3</accession>
<dbReference type="GO" id="GO:0005524">
    <property type="term" value="F:ATP binding"/>
    <property type="evidence" value="ECO:0007669"/>
    <property type="project" value="InterPro"/>
</dbReference>
<evidence type="ECO:0000259" key="2">
    <source>
        <dbReference type="PROSITE" id="PS50011"/>
    </source>
</evidence>
<protein>
    <submittedName>
        <fullName evidence="3">Serine/threonine protein kinase</fullName>
    </submittedName>
</protein>
<dbReference type="InterPro" id="IPR011009">
    <property type="entry name" value="Kinase-like_dom_sf"/>
</dbReference>
<feature type="repeat" description="ANK" evidence="1">
    <location>
        <begin position="402"/>
        <end position="434"/>
    </location>
</feature>
<dbReference type="SUPFAM" id="SSF56112">
    <property type="entry name" value="Protein kinase-like (PK-like)"/>
    <property type="match status" value="1"/>
</dbReference>
<dbReference type="InterPro" id="IPR001245">
    <property type="entry name" value="Ser-Thr/Tyr_kinase_cat_dom"/>
</dbReference>